<dbReference type="GO" id="GO:0003700">
    <property type="term" value="F:DNA-binding transcription factor activity"/>
    <property type="evidence" value="ECO:0007669"/>
    <property type="project" value="InterPro"/>
</dbReference>
<dbReference type="Pfam" id="PF00126">
    <property type="entry name" value="HTH_1"/>
    <property type="match status" value="1"/>
</dbReference>
<dbReference type="PANTHER" id="PTHR30419:SF8">
    <property type="entry name" value="NITROGEN ASSIMILATION TRANSCRIPTIONAL ACTIVATOR-RELATED"/>
    <property type="match status" value="1"/>
</dbReference>
<dbReference type="InterPro" id="IPR005119">
    <property type="entry name" value="LysR_subst-bd"/>
</dbReference>
<evidence type="ECO:0000256" key="2">
    <source>
        <dbReference type="ARBA" id="ARBA00023015"/>
    </source>
</evidence>
<evidence type="ECO:0000256" key="1">
    <source>
        <dbReference type="ARBA" id="ARBA00009437"/>
    </source>
</evidence>
<proteinExistence type="inferred from homology"/>
<dbReference type="AlphaFoldDB" id="A0A239IGM1"/>
<sequence>MDFRDLKYFEEIASQGHVGRAAEKLCRTQPALTKCIDRLEEEIGERLFERSGRGIQLTGAGKVLLARTRQMGLLMDETMREIQDFAQGLEGHIRLGCVPTLAEHLLPDISEKLLGEARNVTLQLVVAMNDALLARLKDGELDLVVGPLVQNSDFEGVPIIEDDVVVLASANHEIFRRPVTMQALLDHKWVLPATTVASRQWLDQTFDRCGLPRPTVQITSTVLNLLLPLVERTGLLGFASRLNLSTGRANLREVCLPETTMRRRMGIAYRKNAYLSPAVRRLIALLQDNREMMCLTT</sequence>
<name>A0A239IGM1_9BURK</name>
<dbReference type="InterPro" id="IPR036390">
    <property type="entry name" value="WH_DNA-bd_sf"/>
</dbReference>
<dbReference type="PROSITE" id="PS50931">
    <property type="entry name" value="HTH_LYSR"/>
    <property type="match status" value="1"/>
</dbReference>
<dbReference type="GO" id="GO:0005829">
    <property type="term" value="C:cytosol"/>
    <property type="evidence" value="ECO:0007669"/>
    <property type="project" value="TreeGrafter"/>
</dbReference>
<comment type="similarity">
    <text evidence="1">Belongs to the LysR transcriptional regulatory family.</text>
</comment>
<keyword evidence="2" id="KW-0805">Transcription regulation</keyword>
<keyword evidence="3" id="KW-0238">DNA-binding</keyword>
<reference evidence="6 7" key="1">
    <citation type="submission" date="2017-06" db="EMBL/GenBank/DDBJ databases">
        <authorList>
            <person name="Kim H.J."/>
            <person name="Triplett B.A."/>
        </authorList>
    </citation>
    <scope>NUCLEOTIDE SEQUENCE [LARGE SCALE GENOMIC DNA]</scope>
    <source>
        <strain evidence="6 7">U15</strain>
    </source>
</reference>
<organism evidence="6 7">
    <name type="scientific">Noviherbaspirillum humi</name>
    <dbReference type="NCBI Taxonomy" id="1688639"/>
    <lineage>
        <taxon>Bacteria</taxon>
        <taxon>Pseudomonadati</taxon>
        <taxon>Pseudomonadota</taxon>
        <taxon>Betaproteobacteria</taxon>
        <taxon>Burkholderiales</taxon>
        <taxon>Oxalobacteraceae</taxon>
        <taxon>Noviherbaspirillum</taxon>
    </lineage>
</organism>
<feature type="domain" description="HTH lysR-type" evidence="5">
    <location>
        <begin position="1"/>
        <end position="58"/>
    </location>
</feature>
<dbReference type="InterPro" id="IPR000847">
    <property type="entry name" value="LysR_HTH_N"/>
</dbReference>
<dbReference type="Proteomes" id="UP000198284">
    <property type="component" value="Unassembled WGS sequence"/>
</dbReference>
<evidence type="ECO:0000259" key="5">
    <source>
        <dbReference type="PROSITE" id="PS50931"/>
    </source>
</evidence>
<dbReference type="RefSeq" id="WP_089400031.1">
    <property type="nucleotide sequence ID" value="NZ_FZOT01000009.1"/>
</dbReference>
<dbReference type="OrthoDB" id="9133980at2"/>
<dbReference type="Gene3D" id="3.40.190.290">
    <property type="match status" value="1"/>
</dbReference>
<dbReference type="Pfam" id="PF03466">
    <property type="entry name" value="LysR_substrate"/>
    <property type="match status" value="1"/>
</dbReference>
<protein>
    <submittedName>
        <fullName evidence="6">Transcriptional regulator, LysR family</fullName>
    </submittedName>
</protein>
<gene>
    <name evidence="6" type="ORF">SAMN06265795_10996</name>
</gene>
<dbReference type="FunFam" id="1.10.10.10:FF:000001">
    <property type="entry name" value="LysR family transcriptional regulator"/>
    <property type="match status" value="1"/>
</dbReference>
<accession>A0A239IGM1</accession>
<evidence type="ECO:0000313" key="6">
    <source>
        <dbReference type="EMBL" id="SNS92572.1"/>
    </source>
</evidence>
<dbReference type="SUPFAM" id="SSF46785">
    <property type="entry name" value="Winged helix' DNA-binding domain"/>
    <property type="match status" value="1"/>
</dbReference>
<dbReference type="InterPro" id="IPR050950">
    <property type="entry name" value="HTH-type_LysR_regulators"/>
</dbReference>
<dbReference type="Gene3D" id="1.10.10.10">
    <property type="entry name" value="Winged helix-like DNA-binding domain superfamily/Winged helix DNA-binding domain"/>
    <property type="match status" value="1"/>
</dbReference>
<evidence type="ECO:0000256" key="4">
    <source>
        <dbReference type="ARBA" id="ARBA00023163"/>
    </source>
</evidence>
<keyword evidence="7" id="KW-1185">Reference proteome</keyword>
<dbReference type="GO" id="GO:0003677">
    <property type="term" value="F:DNA binding"/>
    <property type="evidence" value="ECO:0007669"/>
    <property type="project" value="UniProtKB-KW"/>
</dbReference>
<dbReference type="EMBL" id="FZOT01000009">
    <property type="protein sequence ID" value="SNS92572.1"/>
    <property type="molecule type" value="Genomic_DNA"/>
</dbReference>
<dbReference type="SUPFAM" id="SSF53850">
    <property type="entry name" value="Periplasmic binding protein-like II"/>
    <property type="match status" value="1"/>
</dbReference>
<evidence type="ECO:0000313" key="7">
    <source>
        <dbReference type="Proteomes" id="UP000198284"/>
    </source>
</evidence>
<keyword evidence="4" id="KW-0804">Transcription</keyword>
<dbReference type="InterPro" id="IPR036388">
    <property type="entry name" value="WH-like_DNA-bd_sf"/>
</dbReference>
<dbReference type="PANTHER" id="PTHR30419">
    <property type="entry name" value="HTH-TYPE TRANSCRIPTIONAL REGULATOR YBHD"/>
    <property type="match status" value="1"/>
</dbReference>
<dbReference type="PRINTS" id="PR00039">
    <property type="entry name" value="HTHLYSR"/>
</dbReference>
<evidence type="ECO:0000256" key="3">
    <source>
        <dbReference type="ARBA" id="ARBA00023125"/>
    </source>
</evidence>